<feature type="domain" description="DNA2/NAM7 helicase helicase" evidence="1">
    <location>
        <begin position="814"/>
        <end position="883"/>
    </location>
</feature>
<evidence type="ECO:0000259" key="1">
    <source>
        <dbReference type="Pfam" id="PF13086"/>
    </source>
</evidence>
<name>A0AA37I2A8_SEGBR</name>
<feature type="domain" description="DNA2/NAM7 helicase-like C-terminal" evidence="2">
    <location>
        <begin position="906"/>
        <end position="1122"/>
    </location>
</feature>
<comment type="caution">
    <text evidence="3">The sequence shown here is derived from an EMBL/GenBank/DDBJ whole genome shotgun (WGS) entry which is preliminary data.</text>
</comment>
<dbReference type="InterPro" id="IPR027417">
    <property type="entry name" value="P-loop_NTPase"/>
</dbReference>
<dbReference type="Pfam" id="PF13086">
    <property type="entry name" value="AAA_11"/>
    <property type="match status" value="1"/>
</dbReference>
<sequence length="1148" mass="132872">MKQVITAEELFYKIKDFLTAEEVSGIMRNKMMHDTIVLTCHEGIRNTQQAFGNLFSQVDFLCKQHHLSIADKMSIQTARRHSNSDEPLSREDLAYDGRAIAVFISAIFSKDIPDFLTPIIPHHNRPSAPHLTINRRYIRCSVNQWTEDTLTVSIDQETDTDEYLVKLYDEENHIDHRYITRLIQEGSQLNLLDCTMTHHALVSSDHQKRMQVVLPRLIIFQPDFLIDISSIATCFADYGHHPLLYLLHQMRPRANSQATILGNFAGSALDDIINSKHEYILTDTIKNNFKEKALEYCTCPHFDAAKFYKDATTQANNLKEVVDILFKGTRYFDQRDQTIVYDKDKAILEPSFVCEALGIQGRVDLMTTDMKLLVEQKSGRNMNIEHHQPNPQYHSMQLEPHYIQLLLYYGVLHYNFKLANNAIDIRLLYSKYPPADGLMVVAFYQELFREALKYRNQLVSSLMAIGREGFEKYINLFKPEILNTKGLQDYFYTKYLRPQLEEATTPLHSLSTIERSYYTRMMTFVLQEQIVAKLGYQEGQGNAIADFWNMPLSEKKDAGNIYTDLRIIDKKKSSPYNGYDTIILEIPKQGQDILPNFRIGDMIYLYAYGHKQNDIEGEPFSTPDIRKAILYKGILQEITTQQLTVHLNDGQQNEKVFVDTTYAIEHATSDSSISSQIKALHAFISADKSKRDLYLSQRAPRKNEQVQLTRSYDTILDPILLKAKQAQDYFLLVGPPGTGKTSRALQFMVKEALASGKTILLMSYTNRAVDEISEMLVDNNIDFLRIGNAYSCDKRFLPYLLEKTIEQFPKMQALQKQIQQARIIVGTTSMISSRPYIFNIKHFDLSIIDESSQILEPNIIGLITLTNKCILIGDYKQLPAVVQQREQDAEVTDPTLLEIGLTNCRNSLFERLIHWEYTNEREDFIGILQRYGRMHPEIAEFPNKKFYFHENLQPVPCAHQLEKSLNYTAKSQDTLDDILKQHRMLFIPSEFCVRPDLSDKANIDEAVIVANLLHRIYRFYEGQFDADKTVGIIVPYRNQIAMIRQEIDKLGIPELQHISIDTVERYQGSQRDVIIYSFTIQHFYQLEFLTSNCFVEDNQIIDRKLNVALTRARKQMIMTGNPRILTGNELFKELMEYCKEKGGYYNIE</sequence>
<dbReference type="RefSeq" id="WP_006282661.1">
    <property type="nucleotide sequence ID" value="NZ_BPTR01000001.1"/>
</dbReference>
<dbReference type="InterPro" id="IPR041679">
    <property type="entry name" value="DNA2/NAM7-like_C"/>
</dbReference>
<dbReference type="SUPFAM" id="SSF52540">
    <property type="entry name" value="P-loop containing nucleoside triphosphate hydrolases"/>
    <property type="match status" value="1"/>
</dbReference>
<protein>
    <submittedName>
        <fullName evidence="3">DNA helicase</fullName>
    </submittedName>
</protein>
<dbReference type="Gene3D" id="3.40.50.300">
    <property type="entry name" value="P-loop containing nucleotide triphosphate hydrolases"/>
    <property type="match status" value="2"/>
</dbReference>
<organism evidence="3 4">
    <name type="scientific">Segatella bryantii</name>
    <name type="common">Prevotella bryantii</name>
    <dbReference type="NCBI Taxonomy" id="77095"/>
    <lineage>
        <taxon>Bacteria</taxon>
        <taxon>Pseudomonadati</taxon>
        <taxon>Bacteroidota</taxon>
        <taxon>Bacteroidia</taxon>
        <taxon>Bacteroidales</taxon>
        <taxon>Prevotellaceae</taxon>
        <taxon>Segatella</taxon>
    </lineage>
</organism>
<keyword evidence="3" id="KW-0547">Nucleotide-binding</keyword>
<keyword evidence="3" id="KW-0347">Helicase</keyword>
<keyword evidence="3" id="KW-0378">Hydrolase</keyword>
<gene>
    <name evidence="3" type="ORF">PRRU23_14200</name>
</gene>
<evidence type="ECO:0000259" key="2">
    <source>
        <dbReference type="Pfam" id="PF13087"/>
    </source>
</evidence>
<dbReference type="InterPro" id="IPR045055">
    <property type="entry name" value="DNA2/NAM7-like"/>
</dbReference>
<dbReference type="InterPro" id="IPR047187">
    <property type="entry name" value="SF1_C_Upf1"/>
</dbReference>
<dbReference type="AlphaFoldDB" id="A0AA37I2A8"/>
<keyword evidence="3" id="KW-0067">ATP-binding</keyword>
<dbReference type="CDD" id="cd18808">
    <property type="entry name" value="SF1_C_Upf1"/>
    <property type="match status" value="1"/>
</dbReference>
<dbReference type="EMBL" id="BPTR01000001">
    <property type="protein sequence ID" value="GJG27720.1"/>
    <property type="molecule type" value="Genomic_DNA"/>
</dbReference>
<proteinExistence type="predicted"/>
<accession>A0AA37I2A8</accession>
<dbReference type="PANTHER" id="PTHR10887">
    <property type="entry name" value="DNA2/NAM7 HELICASE FAMILY"/>
    <property type="match status" value="1"/>
</dbReference>
<dbReference type="InterPro" id="IPR041677">
    <property type="entry name" value="DNA2/NAM7_AAA_11"/>
</dbReference>
<dbReference type="Proteomes" id="UP000887043">
    <property type="component" value="Unassembled WGS sequence"/>
</dbReference>
<dbReference type="PANTHER" id="PTHR10887:SF495">
    <property type="entry name" value="HELICASE SENATAXIN ISOFORM X1-RELATED"/>
    <property type="match status" value="1"/>
</dbReference>
<evidence type="ECO:0000313" key="3">
    <source>
        <dbReference type="EMBL" id="GJG27720.1"/>
    </source>
</evidence>
<dbReference type="GO" id="GO:0004386">
    <property type="term" value="F:helicase activity"/>
    <property type="evidence" value="ECO:0007669"/>
    <property type="project" value="UniProtKB-KW"/>
</dbReference>
<dbReference type="Pfam" id="PF13087">
    <property type="entry name" value="AAA_12"/>
    <property type="match status" value="1"/>
</dbReference>
<evidence type="ECO:0000313" key="4">
    <source>
        <dbReference type="Proteomes" id="UP000887043"/>
    </source>
</evidence>
<reference evidence="3" key="1">
    <citation type="submission" date="2021-08" db="EMBL/GenBank/DDBJ databases">
        <title>Prevotella lacticifex sp. nov., isolated from rumen of cow.</title>
        <authorList>
            <person name="Shinkai T."/>
            <person name="Ikeyama N."/>
            <person name="Kumagai M."/>
            <person name="Ohmori H."/>
            <person name="Sakamoto M."/>
            <person name="Ohkuma M."/>
            <person name="Mitsumori M."/>
        </authorList>
    </citation>
    <scope>NUCLEOTIDE SEQUENCE</scope>
    <source>
        <strain evidence="3">DSM 11371</strain>
    </source>
</reference>